<keyword evidence="1 2" id="KW-0732">Signal</keyword>
<accession>A0A2S5TIR1</accession>
<dbReference type="InterPro" id="IPR027385">
    <property type="entry name" value="Beta-barrel_OMP"/>
</dbReference>
<dbReference type="Proteomes" id="UP000238220">
    <property type="component" value="Unassembled WGS sequence"/>
</dbReference>
<evidence type="ECO:0000256" key="2">
    <source>
        <dbReference type="SAM" id="SignalP"/>
    </source>
</evidence>
<comment type="caution">
    <text evidence="4">The sequence shown here is derived from an EMBL/GenBank/DDBJ whole genome shotgun (WGS) entry which is preliminary data.</text>
</comment>
<dbReference type="EMBL" id="PSNW01000002">
    <property type="protein sequence ID" value="PPE74874.1"/>
    <property type="molecule type" value="Genomic_DNA"/>
</dbReference>
<dbReference type="Gene3D" id="2.40.160.10">
    <property type="entry name" value="Porin"/>
    <property type="match status" value="1"/>
</dbReference>
<name>A0A2S5TIR1_9GAMM</name>
<evidence type="ECO:0000259" key="3">
    <source>
        <dbReference type="Pfam" id="PF13505"/>
    </source>
</evidence>
<proteinExistence type="predicted"/>
<keyword evidence="5" id="KW-1185">Reference proteome</keyword>
<evidence type="ECO:0000256" key="1">
    <source>
        <dbReference type="ARBA" id="ARBA00022729"/>
    </source>
</evidence>
<dbReference type="Pfam" id="PF13505">
    <property type="entry name" value="OMP_b-brl"/>
    <property type="match status" value="1"/>
</dbReference>
<reference evidence="4 5" key="1">
    <citation type="submission" date="2018-02" db="EMBL/GenBank/DDBJ databases">
        <title>Genome sequencing of Solimonas sp. HR-BB.</title>
        <authorList>
            <person name="Lee Y."/>
            <person name="Jeon C.O."/>
        </authorList>
    </citation>
    <scope>NUCLEOTIDE SEQUENCE [LARGE SCALE GENOMIC DNA]</scope>
    <source>
        <strain evidence="4 5">HR-BB</strain>
    </source>
</reference>
<feature type="signal peptide" evidence="2">
    <location>
        <begin position="1"/>
        <end position="21"/>
    </location>
</feature>
<dbReference type="InterPro" id="IPR023614">
    <property type="entry name" value="Porin_dom_sf"/>
</dbReference>
<dbReference type="SUPFAM" id="SSF56935">
    <property type="entry name" value="Porins"/>
    <property type="match status" value="1"/>
</dbReference>
<feature type="chain" id="PRO_5015596262" description="Outer membrane protein beta-barrel domain-containing protein" evidence="2">
    <location>
        <begin position="22"/>
        <end position="205"/>
    </location>
</feature>
<dbReference type="OrthoDB" id="7067810at2"/>
<dbReference type="AlphaFoldDB" id="A0A2S5TIR1"/>
<gene>
    <name evidence="4" type="ORF">C3942_04145</name>
</gene>
<evidence type="ECO:0000313" key="4">
    <source>
        <dbReference type="EMBL" id="PPE74874.1"/>
    </source>
</evidence>
<evidence type="ECO:0000313" key="5">
    <source>
        <dbReference type="Proteomes" id="UP000238220"/>
    </source>
</evidence>
<sequence>MHMNKTLIVALLTTVSASAMAAAPAPSANLDVYYVDSSIDDGSSDEDGNGFGARIAGKVADNIKLYGEYQTVNYDDSDVDLDQIRAGASIGFSQSDALNLFGKLEFINLKADGGGADESESGFGVHGGLAFNVTPEFQLLGSLGYLDVGDFGDGLEYNLGASFDVTPAISLVANYRVTDLEDGDFGGGSFDTKVDDIQLGVRFRF</sequence>
<protein>
    <recommendedName>
        <fullName evidence="3">Outer membrane protein beta-barrel domain-containing protein</fullName>
    </recommendedName>
</protein>
<organism evidence="4 5">
    <name type="scientific">Solimonas fluminis</name>
    <dbReference type="NCBI Taxonomy" id="2086571"/>
    <lineage>
        <taxon>Bacteria</taxon>
        <taxon>Pseudomonadati</taxon>
        <taxon>Pseudomonadota</taxon>
        <taxon>Gammaproteobacteria</taxon>
        <taxon>Nevskiales</taxon>
        <taxon>Nevskiaceae</taxon>
        <taxon>Solimonas</taxon>
    </lineage>
</organism>
<feature type="domain" description="Outer membrane protein beta-barrel" evidence="3">
    <location>
        <begin position="8"/>
        <end position="148"/>
    </location>
</feature>